<evidence type="ECO:0000256" key="1">
    <source>
        <dbReference type="SAM" id="MobiDB-lite"/>
    </source>
</evidence>
<reference evidence="3" key="1">
    <citation type="submission" date="2022-11" db="UniProtKB">
        <authorList>
            <consortium name="WormBaseParasite"/>
        </authorList>
    </citation>
    <scope>IDENTIFICATION</scope>
</reference>
<accession>A0A915DA57</accession>
<feature type="region of interest" description="Disordered" evidence="1">
    <location>
        <begin position="1"/>
        <end position="20"/>
    </location>
</feature>
<dbReference type="WBParaSite" id="jg17021">
    <property type="protein sequence ID" value="jg17021"/>
    <property type="gene ID" value="jg17021"/>
</dbReference>
<sequence>MLQEARVLLNDENEKEGLTQYSNELKAPAIVKTLERDIQPTPAARLGLSDATLITVDEDYVVPSSDPATNSTPNSARTATESSPAPAKTAVPRELSNWAKVKKKVVSLFRRNRQKHG</sequence>
<dbReference type="AlphaFoldDB" id="A0A915DA57"/>
<protein>
    <submittedName>
        <fullName evidence="3">Uncharacterized protein</fullName>
    </submittedName>
</protein>
<proteinExistence type="predicted"/>
<keyword evidence="2" id="KW-1185">Reference proteome</keyword>
<name>A0A915DA57_9BILA</name>
<evidence type="ECO:0000313" key="2">
    <source>
        <dbReference type="Proteomes" id="UP000887574"/>
    </source>
</evidence>
<feature type="compositionally biased region" description="Polar residues" evidence="1">
    <location>
        <begin position="66"/>
        <end position="83"/>
    </location>
</feature>
<feature type="region of interest" description="Disordered" evidence="1">
    <location>
        <begin position="62"/>
        <end position="94"/>
    </location>
</feature>
<evidence type="ECO:0000313" key="3">
    <source>
        <dbReference type="WBParaSite" id="jg17021"/>
    </source>
</evidence>
<organism evidence="2 3">
    <name type="scientific">Ditylenchus dipsaci</name>
    <dbReference type="NCBI Taxonomy" id="166011"/>
    <lineage>
        <taxon>Eukaryota</taxon>
        <taxon>Metazoa</taxon>
        <taxon>Ecdysozoa</taxon>
        <taxon>Nematoda</taxon>
        <taxon>Chromadorea</taxon>
        <taxon>Rhabditida</taxon>
        <taxon>Tylenchina</taxon>
        <taxon>Tylenchomorpha</taxon>
        <taxon>Sphaerularioidea</taxon>
        <taxon>Anguinidae</taxon>
        <taxon>Anguininae</taxon>
        <taxon>Ditylenchus</taxon>
    </lineage>
</organism>
<dbReference type="Proteomes" id="UP000887574">
    <property type="component" value="Unplaced"/>
</dbReference>